<evidence type="ECO:0000256" key="6">
    <source>
        <dbReference type="ARBA" id="ARBA00022989"/>
    </source>
</evidence>
<feature type="transmembrane region" description="Helical" evidence="8">
    <location>
        <begin position="215"/>
        <end position="238"/>
    </location>
</feature>
<evidence type="ECO:0000256" key="7">
    <source>
        <dbReference type="ARBA" id="ARBA00023136"/>
    </source>
</evidence>
<dbReference type="EMBL" id="JAGRPV010000001">
    <property type="protein sequence ID" value="MDI4649057.1"/>
    <property type="molecule type" value="Genomic_DNA"/>
</dbReference>
<feature type="transmembrane region" description="Helical" evidence="8">
    <location>
        <begin position="182"/>
        <end position="203"/>
    </location>
</feature>
<feature type="transmembrane region" description="Helical" evidence="8">
    <location>
        <begin position="35"/>
        <end position="56"/>
    </location>
</feature>
<feature type="transmembrane region" description="Helical" evidence="8">
    <location>
        <begin position="335"/>
        <end position="356"/>
    </location>
</feature>
<keyword evidence="5 8" id="KW-0812">Transmembrane</keyword>
<proteinExistence type="inferred from homology"/>
<name>A0ABT6TQC9_9BACL</name>
<dbReference type="RefSeq" id="WP_282912935.1">
    <property type="nucleotide sequence ID" value="NZ_JAGRPV010000001.1"/>
</dbReference>
<dbReference type="Pfam" id="PF03845">
    <property type="entry name" value="Spore_permease"/>
    <property type="match status" value="1"/>
</dbReference>
<dbReference type="InterPro" id="IPR004761">
    <property type="entry name" value="Spore_GerAB"/>
</dbReference>
<keyword evidence="6 8" id="KW-1133">Transmembrane helix</keyword>
<reference evidence="9" key="1">
    <citation type="submission" date="2023-04" db="EMBL/GenBank/DDBJ databases">
        <title>Comparative genomic analysis of Cohnella hashimotonis sp. nov., isolated from the International Space Station.</title>
        <authorList>
            <person name="Venkateswaran K."/>
            <person name="Simpson A."/>
        </authorList>
    </citation>
    <scope>NUCLEOTIDE SEQUENCE</scope>
    <source>
        <strain evidence="9">F6_2S_P_1</strain>
    </source>
</reference>
<evidence type="ECO:0000313" key="9">
    <source>
        <dbReference type="EMBL" id="MDI4649057.1"/>
    </source>
</evidence>
<dbReference type="Proteomes" id="UP001161691">
    <property type="component" value="Unassembled WGS sequence"/>
</dbReference>
<evidence type="ECO:0000256" key="8">
    <source>
        <dbReference type="SAM" id="Phobius"/>
    </source>
</evidence>
<gene>
    <name evidence="9" type="ORF">KB449_29230</name>
</gene>
<evidence type="ECO:0000313" key="10">
    <source>
        <dbReference type="Proteomes" id="UP001161691"/>
    </source>
</evidence>
<dbReference type="PANTHER" id="PTHR34975">
    <property type="entry name" value="SPORE GERMINATION PROTEIN A2"/>
    <property type="match status" value="1"/>
</dbReference>
<feature type="transmembrane region" description="Helical" evidence="8">
    <location>
        <begin position="140"/>
        <end position="162"/>
    </location>
</feature>
<sequence>MITPKQAAMLLFVFLTGSSIINIPAPLIAISDNEAWICLLAAAGLGMLLLIPLVSLARRFPDMDFIEYSAKLTTRPVAVVLGVLLLTMQLEIIAGIIMDISMFLKSSMMRNTPYGYFTVLTSLAVALTARVGIGRFAGMFGVLMMSVMLFVVFNISLASPGFHLPYLLPILDQGVKPIWHGIYFIYGFPYGELVVFCMILPYVRTMAKERIGSKMALAVALNAASLLVVTMATVLTFGPLSGERKYSMFEVARTVYITELFERLEALMGYSMIVASFMKASIALFSAHLTLNSLLRLPRDNRQLIFPLAFLTTLISLSVGIRGEAYWNFMVSSIHPLWVFTCSTVPLLVVYAASLVRRRAA</sequence>
<comment type="similarity">
    <text evidence="2">Belongs to the amino acid-polyamine-organocation (APC) superfamily. Spore germination protein (SGP) (TC 2.A.3.9) family.</text>
</comment>
<comment type="caution">
    <text evidence="9">The sequence shown here is derived from an EMBL/GenBank/DDBJ whole genome shotgun (WGS) entry which is preliminary data.</text>
</comment>
<protein>
    <submittedName>
        <fullName evidence="9">GerAB/ArcD/ProY family transporter</fullName>
    </submittedName>
</protein>
<evidence type="ECO:0000256" key="1">
    <source>
        <dbReference type="ARBA" id="ARBA00004141"/>
    </source>
</evidence>
<keyword evidence="7 8" id="KW-0472">Membrane</keyword>
<feature type="transmembrane region" description="Helical" evidence="8">
    <location>
        <begin position="77"/>
        <end position="102"/>
    </location>
</feature>
<dbReference type="PANTHER" id="PTHR34975:SF2">
    <property type="entry name" value="SPORE GERMINATION PROTEIN A2"/>
    <property type="match status" value="1"/>
</dbReference>
<feature type="transmembrane region" description="Helical" evidence="8">
    <location>
        <begin position="304"/>
        <end position="323"/>
    </location>
</feature>
<keyword evidence="4" id="KW-0309">Germination</keyword>
<feature type="transmembrane region" description="Helical" evidence="8">
    <location>
        <begin position="270"/>
        <end position="292"/>
    </location>
</feature>
<organism evidence="9 10">
    <name type="scientific">Cohnella hashimotonis</name>
    <dbReference type="NCBI Taxonomy" id="2826895"/>
    <lineage>
        <taxon>Bacteria</taxon>
        <taxon>Bacillati</taxon>
        <taxon>Bacillota</taxon>
        <taxon>Bacilli</taxon>
        <taxon>Bacillales</taxon>
        <taxon>Paenibacillaceae</taxon>
        <taxon>Cohnella</taxon>
    </lineage>
</organism>
<keyword evidence="10" id="KW-1185">Reference proteome</keyword>
<accession>A0ABT6TQC9</accession>
<evidence type="ECO:0000256" key="3">
    <source>
        <dbReference type="ARBA" id="ARBA00022448"/>
    </source>
</evidence>
<comment type="subcellular location">
    <subcellularLocation>
        <location evidence="1">Membrane</location>
        <topology evidence="1">Multi-pass membrane protein</topology>
    </subcellularLocation>
</comment>
<evidence type="ECO:0000256" key="4">
    <source>
        <dbReference type="ARBA" id="ARBA00022544"/>
    </source>
</evidence>
<evidence type="ECO:0000256" key="2">
    <source>
        <dbReference type="ARBA" id="ARBA00007998"/>
    </source>
</evidence>
<evidence type="ECO:0000256" key="5">
    <source>
        <dbReference type="ARBA" id="ARBA00022692"/>
    </source>
</evidence>
<keyword evidence="3" id="KW-0813">Transport</keyword>
<feature type="transmembrane region" description="Helical" evidence="8">
    <location>
        <begin position="114"/>
        <end position="133"/>
    </location>
</feature>
<feature type="transmembrane region" description="Helical" evidence="8">
    <location>
        <begin position="7"/>
        <end position="29"/>
    </location>
</feature>